<protein>
    <submittedName>
        <fullName evidence="1">Uncharacterized protein</fullName>
    </submittedName>
</protein>
<proteinExistence type="predicted"/>
<name>A0ABT3MR74_9GAMM</name>
<dbReference type="RefSeq" id="WP_262566869.1">
    <property type="nucleotide sequence ID" value="NZ_JAPFCC010000001.1"/>
</dbReference>
<dbReference type="Proteomes" id="UP001209854">
    <property type="component" value="Unassembled WGS sequence"/>
</dbReference>
<gene>
    <name evidence="1" type="ORF">NX722_04285</name>
</gene>
<organism evidence="1 2">
    <name type="scientific">Endozoicomonas gorgoniicola</name>
    <dbReference type="NCBI Taxonomy" id="1234144"/>
    <lineage>
        <taxon>Bacteria</taxon>
        <taxon>Pseudomonadati</taxon>
        <taxon>Pseudomonadota</taxon>
        <taxon>Gammaproteobacteria</taxon>
        <taxon>Oceanospirillales</taxon>
        <taxon>Endozoicomonadaceae</taxon>
        <taxon>Endozoicomonas</taxon>
    </lineage>
</organism>
<accession>A0ABT3MR74</accession>
<keyword evidence="2" id="KW-1185">Reference proteome</keyword>
<evidence type="ECO:0000313" key="1">
    <source>
        <dbReference type="EMBL" id="MCW7551871.1"/>
    </source>
</evidence>
<reference evidence="1 2" key="1">
    <citation type="submission" date="2022-10" db="EMBL/GenBank/DDBJ databases">
        <title>High-quality genome sequences of two octocoral-associated bacteria, Endozoicomonas euniceicola EF212 and Endozoicomonas gorgoniicola PS125.</title>
        <authorList>
            <person name="Chiou Y.-J."/>
            <person name="Chen Y.-H."/>
        </authorList>
    </citation>
    <scope>NUCLEOTIDE SEQUENCE [LARGE SCALE GENOMIC DNA]</scope>
    <source>
        <strain evidence="1 2">PS125</strain>
    </source>
</reference>
<sequence>MCGGVQFDYEGQTVKTFFPNPKARLPVLTRQGQSVLVPWGRREDQSGRSPQGGWARLESIQQGAWNRFSPRPVKIVVDAFMEKDTEGKSHWFMLEPDQFIQGLIATDGSLTRLYVVTEESEQSCHKKRRWPRVIKSSNGALKGKVRHPHSLF</sequence>
<dbReference type="EMBL" id="JAPFCC010000001">
    <property type="protein sequence ID" value="MCW7551871.1"/>
    <property type="molecule type" value="Genomic_DNA"/>
</dbReference>
<comment type="caution">
    <text evidence="1">The sequence shown here is derived from an EMBL/GenBank/DDBJ whole genome shotgun (WGS) entry which is preliminary data.</text>
</comment>
<evidence type="ECO:0000313" key="2">
    <source>
        <dbReference type="Proteomes" id="UP001209854"/>
    </source>
</evidence>